<keyword evidence="4" id="KW-0812">Transmembrane</keyword>
<evidence type="ECO:0000313" key="7">
    <source>
        <dbReference type="Proteomes" id="UP001060919"/>
    </source>
</evidence>
<protein>
    <submittedName>
        <fullName evidence="6">Cytochrome c</fullName>
    </submittedName>
</protein>
<keyword evidence="4" id="KW-1133">Transmembrane helix</keyword>
<keyword evidence="3" id="KW-0408">Iron</keyword>
<dbReference type="InterPro" id="IPR009056">
    <property type="entry name" value="Cyt_c-like_dom"/>
</dbReference>
<dbReference type="GO" id="GO:0020037">
    <property type="term" value="F:heme binding"/>
    <property type="evidence" value="ECO:0007669"/>
    <property type="project" value="InterPro"/>
</dbReference>
<organism evidence="6 7">
    <name type="scientific">Aureispira anguillae</name>
    <dbReference type="NCBI Taxonomy" id="2864201"/>
    <lineage>
        <taxon>Bacteria</taxon>
        <taxon>Pseudomonadati</taxon>
        <taxon>Bacteroidota</taxon>
        <taxon>Saprospiria</taxon>
        <taxon>Saprospirales</taxon>
        <taxon>Saprospiraceae</taxon>
        <taxon>Aureispira</taxon>
    </lineage>
</organism>
<reference evidence="6" key="1">
    <citation type="submission" date="2022-09" db="EMBL/GenBank/DDBJ databases">
        <title>Aureispira anguillicida sp. nov., isolated from Leptocephalus of Japanese eel Anguilla japonica.</title>
        <authorList>
            <person name="Yuasa K."/>
            <person name="Mekata T."/>
            <person name="Ikunari K."/>
        </authorList>
    </citation>
    <scope>NUCLEOTIDE SEQUENCE</scope>
    <source>
        <strain evidence="6">EL160426</strain>
    </source>
</reference>
<feature type="transmembrane region" description="Helical" evidence="4">
    <location>
        <begin position="12"/>
        <end position="32"/>
    </location>
</feature>
<dbReference type="Pfam" id="PF00034">
    <property type="entry name" value="Cytochrom_C"/>
    <property type="match status" value="1"/>
</dbReference>
<dbReference type="GO" id="GO:0009055">
    <property type="term" value="F:electron transfer activity"/>
    <property type="evidence" value="ECO:0007669"/>
    <property type="project" value="InterPro"/>
</dbReference>
<dbReference type="Gene3D" id="1.10.760.10">
    <property type="entry name" value="Cytochrome c-like domain"/>
    <property type="match status" value="1"/>
</dbReference>
<keyword evidence="4" id="KW-0472">Membrane</keyword>
<evidence type="ECO:0000256" key="1">
    <source>
        <dbReference type="ARBA" id="ARBA00022617"/>
    </source>
</evidence>
<keyword evidence="2" id="KW-0479">Metal-binding</keyword>
<sequence>MNQQEMFSHLNRLTNLGVLIGVAFVLLTGMVLQEGLSNGFDKQENYGLCGTKSEPVITCGNCMQTSGKMSYEIREGKTLFLENCASCHNNDMVSDMTGPALYGVTERWKKRTDLYRWIQNYQELVDEGHPRAVAMKDWAASEMVIFPNLDTTQISQILAYIEYK</sequence>
<keyword evidence="1" id="KW-0349">Heme</keyword>
<dbReference type="KEGG" id="aup:AsAng_0008710"/>
<evidence type="ECO:0000256" key="2">
    <source>
        <dbReference type="ARBA" id="ARBA00022723"/>
    </source>
</evidence>
<dbReference type="RefSeq" id="WP_264791497.1">
    <property type="nucleotide sequence ID" value="NZ_AP026867.1"/>
</dbReference>
<evidence type="ECO:0000256" key="3">
    <source>
        <dbReference type="ARBA" id="ARBA00023004"/>
    </source>
</evidence>
<evidence type="ECO:0000313" key="6">
    <source>
        <dbReference type="EMBL" id="BDS10163.1"/>
    </source>
</evidence>
<evidence type="ECO:0000259" key="5">
    <source>
        <dbReference type="Pfam" id="PF00034"/>
    </source>
</evidence>
<dbReference type="AlphaFoldDB" id="A0A915YBR7"/>
<dbReference type="EMBL" id="AP026867">
    <property type="protein sequence ID" value="BDS10163.1"/>
    <property type="molecule type" value="Genomic_DNA"/>
</dbReference>
<dbReference type="InterPro" id="IPR036909">
    <property type="entry name" value="Cyt_c-like_dom_sf"/>
</dbReference>
<dbReference type="GO" id="GO:0046872">
    <property type="term" value="F:metal ion binding"/>
    <property type="evidence" value="ECO:0007669"/>
    <property type="project" value="UniProtKB-KW"/>
</dbReference>
<keyword evidence="7" id="KW-1185">Reference proteome</keyword>
<dbReference type="SUPFAM" id="SSF46626">
    <property type="entry name" value="Cytochrome c"/>
    <property type="match status" value="1"/>
</dbReference>
<dbReference type="Proteomes" id="UP001060919">
    <property type="component" value="Chromosome"/>
</dbReference>
<accession>A0A915YBR7</accession>
<feature type="domain" description="Cytochrome c" evidence="5">
    <location>
        <begin position="74"/>
        <end position="162"/>
    </location>
</feature>
<proteinExistence type="predicted"/>
<gene>
    <name evidence="6" type="ORF">AsAng_0008710</name>
</gene>
<evidence type="ECO:0000256" key="4">
    <source>
        <dbReference type="SAM" id="Phobius"/>
    </source>
</evidence>
<name>A0A915YBR7_9BACT</name>